<keyword evidence="3" id="KW-0012">Acyltransferase</keyword>
<evidence type="ECO:0000256" key="1">
    <source>
        <dbReference type="SAM" id="Phobius"/>
    </source>
</evidence>
<dbReference type="Proteomes" id="UP000746535">
    <property type="component" value="Unassembled WGS sequence"/>
</dbReference>
<evidence type="ECO:0000313" key="3">
    <source>
        <dbReference type="EMBL" id="NJP03528.1"/>
    </source>
</evidence>
<dbReference type="InterPro" id="IPR002656">
    <property type="entry name" value="Acyl_transf_3_dom"/>
</dbReference>
<dbReference type="GO" id="GO:0016746">
    <property type="term" value="F:acyltransferase activity"/>
    <property type="evidence" value="ECO:0007669"/>
    <property type="project" value="UniProtKB-KW"/>
</dbReference>
<dbReference type="EMBL" id="JAAVJI010000022">
    <property type="protein sequence ID" value="NJP03528.1"/>
    <property type="molecule type" value="Genomic_DNA"/>
</dbReference>
<organism evidence="3 4">
    <name type="scientific">Pseudomonas quercus</name>
    <dbReference type="NCBI Taxonomy" id="2722792"/>
    <lineage>
        <taxon>Bacteria</taxon>
        <taxon>Pseudomonadati</taxon>
        <taxon>Pseudomonadota</taxon>
        <taxon>Gammaproteobacteria</taxon>
        <taxon>Pseudomonadales</taxon>
        <taxon>Pseudomonadaceae</taxon>
        <taxon>Pseudomonas</taxon>
    </lineage>
</organism>
<keyword evidence="1" id="KW-0812">Transmembrane</keyword>
<keyword evidence="1" id="KW-1133">Transmembrane helix</keyword>
<proteinExistence type="predicted"/>
<comment type="caution">
    <text evidence="3">The sequence shown here is derived from an EMBL/GenBank/DDBJ whole genome shotgun (WGS) entry which is preliminary data.</text>
</comment>
<dbReference type="InterPro" id="IPR050879">
    <property type="entry name" value="Acyltransferase_3"/>
</dbReference>
<keyword evidence="1" id="KW-0472">Membrane</keyword>
<evidence type="ECO:0000259" key="2">
    <source>
        <dbReference type="Pfam" id="PF01757"/>
    </source>
</evidence>
<dbReference type="Pfam" id="PF01757">
    <property type="entry name" value="Acyl_transf_3"/>
    <property type="match status" value="1"/>
</dbReference>
<dbReference type="RefSeq" id="WP_168086102.1">
    <property type="nucleotide sequence ID" value="NZ_JAAVJI010000022.1"/>
</dbReference>
<feature type="transmembrane region" description="Helical" evidence="1">
    <location>
        <begin position="139"/>
        <end position="162"/>
    </location>
</feature>
<protein>
    <submittedName>
        <fullName evidence="3">Acyltransferase</fullName>
    </submittedName>
</protein>
<reference evidence="3 4" key="1">
    <citation type="submission" date="2020-03" db="EMBL/GenBank/DDBJ databases">
        <authorList>
            <person name="Wang L."/>
            <person name="He N."/>
            <person name="Li Y."/>
            <person name="Fang Y."/>
            <person name="Zhang F."/>
        </authorList>
    </citation>
    <scope>NUCLEOTIDE SEQUENCE [LARGE SCALE GENOMIC DNA]</scope>
    <source>
        <strain evidence="4">hsmgli-8</strain>
    </source>
</reference>
<dbReference type="PANTHER" id="PTHR23028:SF53">
    <property type="entry name" value="ACYL_TRANSF_3 DOMAIN-CONTAINING PROTEIN"/>
    <property type="match status" value="1"/>
</dbReference>
<feature type="domain" description="Acyltransferase 3" evidence="2">
    <location>
        <begin position="3"/>
        <end position="283"/>
    </location>
</feature>
<keyword evidence="4" id="KW-1185">Reference proteome</keyword>
<name>A0ABX0YNH8_9PSED</name>
<dbReference type="PANTHER" id="PTHR23028">
    <property type="entry name" value="ACETYLTRANSFERASE"/>
    <property type="match status" value="1"/>
</dbReference>
<feature type="transmembrane region" description="Helical" evidence="1">
    <location>
        <begin position="81"/>
        <end position="100"/>
    </location>
</feature>
<accession>A0ABX0YNH8</accession>
<feature type="transmembrane region" description="Helical" evidence="1">
    <location>
        <begin position="221"/>
        <end position="243"/>
    </location>
</feature>
<feature type="transmembrane region" description="Helical" evidence="1">
    <location>
        <begin position="169"/>
        <end position="185"/>
    </location>
</feature>
<feature type="transmembrane region" description="Helical" evidence="1">
    <location>
        <begin position="7"/>
        <end position="26"/>
    </location>
</feature>
<keyword evidence="3" id="KW-0808">Transferase</keyword>
<feature type="transmembrane region" description="Helical" evidence="1">
    <location>
        <begin position="191"/>
        <end position="209"/>
    </location>
</feature>
<evidence type="ECO:0000313" key="4">
    <source>
        <dbReference type="Proteomes" id="UP000746535"/>
    </source>
</evidence>
<feature type="transmembrane region" description="Helical" evidence="1">
    <location>
        <begin position="38"/>
        <end position="60"/>
    </location>
</feature>
<sequence>MIKSIQYLRFLAAILVVYGHSNLQIYGVAPHTTNLGGFGVDIFFVISGFIMPYIIFGGLLKEGTATTMSAGSFMWRRVTRIWPMYAVTIMAVVACCFVVGKGLVADPTVDLAYFYNVYRAEPSWIFETLTFTHGSRPPILTIGWTLQMEFVFYAAITAALLFRARSLEGIESGVVVILFGALLLSSKSVVAATFASPIIFEFFLGVFLYRLASRGVLMNKSIAMFVALLSIPLFLTIDLLGLVPLPSAYTRPISWGFPAFLLVWSMLRLEGCLPRSSVLLLLGDAPTAFT</sequence>
<gene>
    <name evidence="3" type="ORF">HBH25_22075</name>
</gene>